<dbReference type="Proteomes" id="UP001281761">
    <property type="component" value="Unassembled WGS sequence"/>
</dbReference>
<evidence type="ECO:0000313" key="1">
    <source>
        <dbReference type="EMBL" id="KAK2946115.1"/>
    </source>
</evidence>
<accession>A0ABQ9X2W6</accession>
<dbReference type="InterPro" id="IPR043129">
    <property type="entry name" value="ATPase_NBD"/>
</dbReference>
<evidence type="ECO:0008006" key="3">
    <source>
        <dbReference type="Google" id="ProtNLM"/>
    </source>
</evidence>
<dbReference type="EMBL" id="JARBJD010000237">
    <property type="protein sequence ID" value="KAK2946115.1"/>
    <property type="molecule type" value="Genomic_DNA"/>
</dbReference>
<comment type="caution">
    <text evidence="1">The sequence shown here is derived from an EMBL/GenBank/DDBJ whole genome shotgun (WGS) entry which is preliminary data.</text>
</comment>
<dbReference type="Gene3D" id="3.30.420.40">
    <property type="match status" value="1"/>
</dbReference>
<sequence>MSLDPNSVPYVLDLGTGSIRFDSSDKKKPSFLQPSLYGTPKRKLAMITAESKEKYIGLDARRNRGDLVLHHILDKGTIIHTDEAFELLDL</sequence>
<protein>
    <recommendedName>
        <fullName evidence="3">Actin-like protein N-terminal domain-containing protein</fullName>
    </recommendedName>
</protein>
<evidence type="ECO:0000313" key="2">
    <source>
        <dbReference type="Proteomes" id="UP001281761"/>
    </source>
</evidence>
<name>A0ABQ9X2W6_9EUKA</name>
<keyword evidence="2" id="KW-1185">Reference proteome</keyword>
<reference evidence="1 2" key="1">
    <citation type="journal article" date="2022" name="bioRxiv">
        <title>Genomics of Preaxostyla Flagellates Illuminates Evolutionary Transitions and the Path Towards Mitochondrial Loss.</title>
        <authorList>
            <person name="Novak L.V.F."/>
            <person name="Treitli S.C."/>
            <person name="Pyrih J."/>
            <person name="Halakuc P."/>
            <person name="Pipaliya S.V."/>
            <person name="Vacek V."/>
            <person name="Brzon O."/>
            <person name="Soukal P."/>
            <person name="Eme L."/>
            <person name="Dacks J.B."/>
            <person name="Karnkowska A."/>
            <person name="Elias M."/>
            <person name="Hampl V."/>
        </authorList>
    </citation>
    <scope>NUCLEOTIDE SEQUENCE [LARGE SCALE GENOMIC DNA]</scope>
    <source>
        <strain evidence="1">NAU3</strain>
        <tissue evidence="1">Gut</tissue>
    </source>
</reference>
<gene>
    <name evidence="1" type="ORF">BLNAU_18957</name>
</gene>
<dbReference type="SUPFAM" id="SSF53067">
    <property type="entry name" value="Actin-like ATPase domain"/>
    <property type="match status" value="1"/>
</dbReference>
<proteinExistence type="predicted"/>
<organism evidence="1 2">
    <name type="scientific">Blattamonas nauphoetae</name>
    <dbReference type="NCBI Taxonomy" id="2049346"/>
    <lineage>
        <taxon>Eukaryota</taxon>
        <taxon>Metamonada</taxon>
        <taxon>Preaxostyla</taxon>
        <taxon>Oxymonadida</taxon>
        <taxon>Blattamonas</taxon>
    </lineage>
</organism>